<dbReference type="Proteomes" id="UP000054632">
    <property type="component" value="Unassembled WGS sequence"/>
</dbReference>
<reference evidence="1 2" key="1">
    <citation type="submission" date="2015-01" db="EMBL/GenBank/DDBJ databases">
        <title>Evolution of Trichinella species and genotypes.</title>
        <authorList>
            <person name="Korhonen P.K."/>
            <person name="Edoardo P."/>
            <person name="Giuseppe L.R."/>
            <person name="Gasser R.B."/>
        </authorList>
    </citation>
    <scope>NUCLEOTIDE SEQUENCE [LARGE SCALE GENOMIC DNA]</scope>
    <source>
        <strain evidence="1">ISS13</strain>
    </source>
</reference>
<gene>
    <name evidence="1" type="ORF">T4A_6419</name>
</gene>
<dbReference type="AlphaFoldDB" id="A0A0V1ET40"/>
<proteinExistence type="predicted"/>
<evidence type="ECO:0000313" key="1">
    <source>
        <dbReference type="EMBL" id="KRY77002.1"/>
    </source>
</evidence>
<name>A0A0V1ET40_TRIPS</name>
<accession>A0A0V1ET40</accession>
<organism evidence="1 2">
    <name type="scientific">Trichinella pseudospiralis</name>
    <name type="common">Parasitic roundworm</name>
    <dbReference type="NCBI Taxonomy" id="6337"/>
    <lineage>
        <taxon>Eukaryota</taxon>
        <taxon>Metazoa</taxon>
        <taxon>Ecdysozoa</taxon>
        <taxon>Nematoda</taxon>
        <taxon>Enoplea</taxon>
        <taxon>Dorylaimia</taxon>
        <taxon>Trichinellida</taxon>
        <taxon>Trichinellidae</taxon>
        <taxon>Trichinella</taxon>
    </lineage>
</organism>
<dbReference type="EMBL" id="JYDR01000009">
    <property type="protein sequence ID" value="KRY77002.1"/>
    <property type="molecule type" value="Genomic_DNA"/>
</dbReference>
<evidence type="ECO:0000313" key="2">
    <source>
        <dbReference type="Proteomes" id="UP000054632"/>
    </source>
</evidence>
<comment type="caution">
    <text evidence="1">The sequence shown here is derived from an EMBL/GenBank/DDBJ whole genome shotgun (WGS) entry which is preliminary data.</text>
</comment>
<protein>
    <submittedName>
        <fullName evidence="1">Uncharacterized protein</fullName>
    </submittedName>
</protein>
<sequence length="85" mass="9930">MSNFYFYHRMELLSLNDMAIVGSCFRSRWFGSFVKSPNSKTRIRLLQIHLLCMVSMCGKDKLAATVTESLDDPEFMEKSFNLHKE</sequence>